<dbReference type="InterPro" id="IPR026444">
    <property type="entry name" value="Secre_tail"/>
</dbReference>
<dbReference type="OrthoDB" id="1489153at2"/>
<sequence length="593" mass="65384">MKTLVHTFFFLWTTWIFAQPPVVTPGAAGIAKPTGFTVLNGKMIFAGMSSTSGRELFVYDGNTTTLLKEISFSGTFIGSSALDVAMEDPVEFRDRTCIFNNKLYFPASDNPFNQTANSLWCTDGTTAGTVKVFDYTAAGCTNLKYLTVFNGKMYFVGSNINTAQEIWSSDGTLAGTSLLKDIYPGFNSAVSTQFNPNFKVFNGKLYFVANDGTTGYELYATDGTTAGTQKVVDLSNLYTTSERGAFYYGGNYLYFPFQIFNNRLWFTCRPNNTNATDYTNYALYSTDGTEAGTQIFTLPNPNTNSLFINHFALARGFTVANNALYFFARNRLVPTQQGIWKIDTAGNFTYLRAMETYLGDTGTSDTTVENTMREFNGSLYFQGSDGASNSNQAELVLWRLNPSDDSLSMIQGLQTNQVSHFDNSFGLGLVSIVYNNELYFVKTKTGFLSKTNGTAAGTVNVARQMPTTVNATLAMNTIPKELEVSNNSLFFRAAFQLGGTAELWMLTDPNLAVVNTSNGKFKVYPNPTQSYFTIDQLQEQVRVEVFSIEGRSVLQAQCDSQDASVDVSTLPAGVYIVQISTQEKQTSIQILKQ</sequence>
<evidence type="ECO:0000256" key="1">
    <source>
        <dbReference type="ARBA" id="ARBA00022729"/>
    </source>
</evidence>
<feature type="chain" id="PRO_5020264210" evidence="2">
    <location>
        <begin position="19"/>
        <end position="593"/>
    </location>
</feature>
<dbReference type="NCBIfam" id="TIGR04183">
    <property type="entry name" value="Por_Secre_tail"/>
    <property type="match status" value="1"/>
</dbReference>
<dbReference type="Pfam" id="PF18962">
    <property type="entry name" value="Por_Secre_tail"/>
    <property type="match status" value="1"/>
</dbReference>
<evidence type="ECO:0000313" key="4">
    <source>
        <dbReference type="EMBL" id="RXR22166.1"/>
    </source>
</evidence>
<protein>
    <submittedName>
        <fullName evidence="4">T9SS type A sorting domain-containing protein</fullName>
    </submittedName>
</protein>
<dbReference type="Proteomes" id="UP000289857">
    <property type="component" value="Unassembled WGS sequence"/>
</dbReference>
<evidence type="ECO:0000313" key="5">
    <source>
        <dbReference type="Proteomes" id="UP000289857"/>
    </source>
</evidence>
<dbReference type="EMBL" id="SBKN01000005">
    <property type="protein sequence ID" value="RXR22166.1"/>
    <property type="molecule type" value="Genomic_DNA"/>
</dbReference>
<reference evidence="5" key="1">
    <citation type="submission" date="2019-01" db="EMBL/GenBank/DDBJ databases">
        <title>Cytophagaceae bacterium strain CAR-16.</title>
        <authorList>
            <person name="Chen W.-M."/>
        </authorList>
    </citation>
    <scope>NUCLEOTIDE SEQUENCE [LARGE SCALE GENOMIC DNA]</scope>
    <source>
        <strain evidence="5">WWJ-16</strain>
    </source>
</reference>
<evidence type="ECO:0000256" key="2">
    <source>
        <dbReference type="SAM" id="SignalP"/>
    </source>
</evidence>
<accession>A0A4Q1K8S4</accession>
<keyword evidence="1 2" id="KW-0732">Signal</keyword>
<gene>
    <name evidence="4" type="ORF">EQG61_09200</name>
</gene>
<organism evidence="4 5">
    <name type="scientific">Flavobacterium stagni</name>
    <dbReference type="NCBI Taxonomy" id="2506421"/>
    <lineage>
        <taxon>Bacteria</taxon>
        <taxon>Pseudomonadati</taxon>
        <taxon>Bacteroidota</taxon>
        <taxon>Flavobacteriia</taxon>
        <taxon>Flavobacteriales</taxon>
        <taxon>Flavobacteriaceae</taxon>
        <taxon>Flavobacterium</taxon>
    </lineage>
</organism>
<feature type="domain" description="Secretion system C-terminal sorting" evidence="3">
    <location>
        <begin position="523"/>
        <end position="587"/>
    </location>
</feature>
<feature type="signal peptide" evidence="2">
    <location>
        <begin position="1"/>
        <end position="18"/>
    </location>
</feature>
<comment type="caution">
    <text evidence="4">The sequence shown here is derived from an EMBL/GenBank/DDBJ whole genome shotgun (WGS) entry which is preliminary data.</text>
</comment>
<dbReference type="RefSeq" id="WP_129461623.1">
    <property type="nucleotide sequence ID" value="NZ_SBKN01000005.1"/>
</dbReference>
<name>A0A4Q1K8S4_9FLAO</name>
<keyword evidence="5" id="KW-1185">Reference proteome</keyword>
<evidence type="ECO:0000259" key="3">
    <source>
        <dbReference type="Pfam" id="PF18962"/>
    </source>
</evidence>
<proteinExistence type="predicted"/>
<dbReference type="AlphaFoldDB" id="A0A4Q1K8S4"/>